<accession>A0A0B0IJN1</accession>
<dbReference type="SUPFAM" id="SSF51905">
    <property type="entry name" value="FAD/NAD(P)-binding domain"/>
    <property type="match status" value="1"/>
</dbReference>
<gene>
    <name evidence="7" type="ORF">LQ50_04845</name>
</gene>
<dbReference type="GO" id="GO:0003955">
    <property type="term" value="F:NAD(P)H dehydrogenase (quinone) activity"/>
    <property type="evidence" value="ECO:0007669"/>
    <property type="project" value="TreeGrafter"/>
</dbReference>
<dbReference type="PANTHER" id="PTHR42913">
    <property type="entry name" value="APOPTOSIS-INDUCING FACTOR 1"/>
    <property type="match status" value="1"/>
</dbReference>
<dbReference type="InterPro" id="IPR023753">
    <property type="entry name" value="FAD/NAD-binding_dom"/>
</dbReference>
<dbReference type="RefSeq" id="WP_034626843.1">
    <property type="nucleotide sequence ID" value="NZ_JRJU01000004.1"/>
</dbReference>
<protein>
    <submittedName>
        <fullName evidence="7">NADH dehydrogenase</fullName>
    </submittedName>
</protein>
<dbReference type="Proteomes" id="UP000030832">
    <property type="component" value="Unassembled WGS sequence"/>
</dbReference>
<evidence type="ECO:0000259" key="6">
    <source>
        <dbReference type="Pfam" id="PF07992"/>
    </source>
</evidence>
<keyword evidence="4" id="KW-0274">FAD</keyword>
<dbReference type="PRINTS" id="PR00411">
    <property type="entry name" value="PNDRDTASEI"/>
</dbReference>
<name>A0A0B0IJN1_9BACI</name>
<comment type="cofactor">
    <cofactor evidence="1">
        <name>FAD</name>
        <dbReference type="ChEBI" id="CHEBI:57692"/>
    </cofactor>
</comment>
<evidence type="ECO:0000256" key="5">
    <source>
        <dbReference type="ARBA" id="ARBA00023002"/>
    </source>
</evidence>
<dbReference type="AlphaFoldDB" id="A0A0B0IJN1"/>
<dbReference type="Pfam" id="PF07992">
    <property type="entry name" value="Pyr_redox_2"/>
    <property type="match status" value="1"/>
</dbReference>
<evidence type="ECO:0000313" key="7">
    <source>
        <dbReference type="EMBL" id="KHF41102.1"/>
    </source>
</evidence>
<dbReference type="InterPro" id="IPR051169">
    <property type="entry name" value="NADH-Q_oxidoreductase"/>
</dbReference>
<dbReference type="InterPro" id="IPR036188">
    <property type="entry name" value="FAD/NAD-bd_sf"/>
</dbReference>
<evidence type="ECO:0000313" key="8">
    <source>
        <dbReference type="Proteomes" id="UP000030832"/>
    </source>
</evidence>
<dbReference type="EMBL" id="JRJU01000004">
    <property type="protein sequence ID" value="KHF41102.1"/>
    <property type="molecule type" value="Genomic_DNA"/>
</dbReference>
<dbReference type="Gene3D" id="3.50.50.100">
    <property type="match status" value="1"/>
</dbReference>
<organism evidence="7 8">
    <name type="scientific">Halalkalibacter okhensis</name>
    <dbReference type="NCBI Taxonomy" id="333138"/>
    <lineage>
        <taxon>Bacteria</taxon>
        <taxon>Bacillati</taxon>
        <taxon>Bacillota</taxon>
        <taxon>Bacilli</taxon>
        <taxon>Bacillales</taxon>
        <taxon>Bacillaceae</taxon>
        <taxon>Halalkalibacter</taxon>
    </lineage>
</organism>
<keyword evidence="8" id="KW-1185">Reference proteome</keyword>
<reference evidence="7 8" key="1">
    <citation type="submission" date="2014-09" db="EMBL/GenBank/DDBJ databases">
        <title>Genome sequencing and annotation of Bacillus Okhensis strain Kh10-101T.</title>
        <authorList>
            <person name="Prakash J.S."/>
        </authorList>
    </citation>
    <scope>NUCLEOTIDE SEQUENCE [LARGE SCALE GENOMIC DNA]</scope>
    <source>
        <strain evidence="8">Kh10-101T</strain>
    </source>
</reference>
<comment type="caution">
    <text evidence="7">The sequence shown here is derived from an EMBL/GenBank/DDBJ whole genome shotgun (WGS) entry which is preliminary data.</text>
</comment>
<evidence type="ECO:0000256" key="3">
    <source>
        <dbReference type="ARBA" id="ARBA00022630"/>
    </source>
</evidence>
<sequence length="356" mass="39531">MKKLVILGAGYGGMRILQRLLPEGLPEDVEITLIDRLPYHCLKTEYYALAAGTAADHHLRVSFPEDARLKVKYGTITNVNLDGKLVELENGDYVPYDKLIIGLGCEDKYHNVPGAAEHTNSIQTMDKTRRTYETLNNVRPNGVVSIVGAGLSGVELASELRESRPDLTIKLFDRGEIILSMFPRKLSTYVQNWFIDHGVDVINKSNITKVEEGILYNHDEAIECDAIIWTAGVQPVEVVRNLDVEKDKQGRVVLTPQHFLPTDEDVFVVGDCASLPHAPSAQLAEGQAEQIVTILKKQWDGEALPDELPRIKLKGVLGSLGKKHGFGLMGERTLLGRVPRVLKSGVLWMYKYHSGS</sequence>
<dbReference type="GO" id="GO:0019646">
    <property type="term" value="P:aerobic electron transport chain"/>
    <property type="evidence" value="ECO:0007669"/>
    <property type="project" value="TreeGrafter"/>
</dbReference>
<keyword evidence="5" id="KW-0560">Oxidoreductase</keyword>
<comment type="similarity">
    <text evidence="2">Belongs to the NADH dehydrogenase family.</text>
</comment>
<dbReference type="STRING" id="333138.LQ50_04845"/>
<evidence type="ECO:0000256" key="1">
    <source>
        <dbReference type="ARBA" id="ARBA00001974"/>
    </source>
</evidence>
<evidence type="ECO:0000256" key="4">
    <source>
        <dbReference type="ARBA" id="ARBA00022827"/>
    </source>
</evidence>
<proteinExistence type="inferred from homology"/>
<dbReference type="PRINTS" id="PR00368">
    <property type="entry name" value="FADPNR"/>
</dbReference>
<evidence type="ECO:0000256" key="2">
    <source>
        <dbReference type="ARBA" id="ARBA00005272"/>
    </source>
</evidence>
<keyword evidence="3" id="KW-0285">Flavoprotein</keyword>
<dbReference type="PANTHER" id="PTHR42913:SF3">
    <property type="entry name" value="64 KDA MITOCHONDRIAL NADH DEHYDROGENASE (EUROFUNG)"/>
    <property type="match status" value="1"/>
</dbReference>
<feature type="domain" description="FAD/NAD(P)-binding" evidence="6">
    <location>
        <begin position="3"/>
        <end position="282"/>
    </location>
</feature>
<dbReference type="eggNOG" id="COG1252">
    <property type="taxonomic scope" value="Bacteria"/>
</dbReference>